<sequence>MTLLTTISNESVNENLQKRWTSGEIYTYIGGVLISVNPFRDLGIYTDDILKRYQGKNRLEVPPHVFGIAESAYYNMKAYTDNQCVIISGESGAGKTEAAKRIMQYIAAVSGGEDSSIQQIKDMVLATNPLLESFGCAKTLRNNNSSRHGKYLEIMFNDHGEPVGAQITNYLLEKARVVGQVQNERNFHIFYQFTKAASDEQRESFGLQGPEAYAYTSLSNCLEVEGISDEHDFAETINAMRIIGLSDHEQNDIFRMLAIVLWLGNIQYEEMDDGNAAISDTSVADFIGYLMEVDSTLVQKALTTKVVETQRGGRRGSVYDVPLNPSQASSGRDALAKAIYNNLFEWIVSRINVSMKPRGSVAQIVGILDIFGFEIFEDNSFEQLCINYVNEKLQQIFIELTLKTEQEEYVREEIKWTPIKYFNNKIVCDLIEERRPPGIFAALNDACATAHADPTAADNSFMQRTASLSSNPHFEARGTQFLVKHYAGDVMYNVAGMTDKNKDALIKDLLDLVGSSGNQFLQSLFPDRPDPNSKKRPPTAGDRIKASAGALVENLMRAQPSYIRTIKPNQNRSGTEYDTKAVLHQIKYLGLQENIRVRRAGFAYRNTFEKMVERFYLLSPNTSYAGEYTWTGDARTGCAKILTDTGIAQEEWQMGVTKAFIKNPETLFALETMRDRYWHNMAARIQRAFRNYLRYKNECARRIQRFWKNNKESIEYAQRRDYGHKILADRKERRRFSLLSYRRFMGDYLDVNGQSPLGEELKSVCGIGAETVTFSSRAQLLVSKLGRSSKPSPRYLVVTSKAVHIAITSIKDGQAQTTLERKIPLVTIQSIAMSNLRDDWMVFNLTPSEEGDPIISCLFKTELAANLLQLTQASISMLIGPTIDYAKKKEKRAQIKFLKDETVPRDDQYKSHTVHVPTGEPPNSKSRPPAKRKPGVVRPITSGKLLKKGGPSKPTGASRPKPAAQPLPGKSKPAAAVKPVIATSTASSTAPRAPPPPPGRVVVPPAPPEPEVPSYRAKFAFDGQEGEMTLVKDDLVELLEKDDNGWWLVKKDGVEGWAPSNYLVLVPAKPKSASAAPPPPPPPPASRPVPAATTPVAKPVAAPAPKAKVALQSVTANVNAKPVSVFPGMAAGNGSAAPWKKPAASTETSSSGTPASSRPSSSAAGRPPPPVAAKPKPGPPPVGAKPAVPKPPAKPPVPSASRPGAAPAAPPRPGGTAKPNAGAAGQMDLAAALARRAQRMAE</sequence>
<keyword evidence="7 16" id="KW-0547">Nucleotide-binding</keyword>
<keyword evidence="22" id="KW-1185">Reference proteome</keyword>
<feature type="domain" description="SH3" evidence="18">
    <location>
        <begin position="1010"/>
        <end position="1068"/>
    </location>
</feature>
<evidence type="ECO:0000256" key="12">
    <source>
        <dbReference type="ARBA" id="ARBA00023203"/>
    </source>
</evidence>
<dbReference type="STRING" id="747525.W4KP22"/>
<dbReference type="FunFam" id="1.10.10.820:FF:000001">
    <property type="entry name" value="Myosin heavy chain"/>
    <property type="match status" value="1"/>
</dbReference>
<evidence type="ECO:0000256" key="10">
    <source>
        <dbReference type="ARBA" id="ARBA00023123"/>
    </source>
</evidence>
<dbReference type="SUPFAM" id="SSF50044">
    <property type="entry name" value="SH3-domain"/>
    <property type="match status" value="1"/>
</dbReference>
<feature type="compositionally biased region" description="Low complexity" evidence="17">
    <location>
        <begin position="1142"/>
        <end position="1165"/>
    </location>
</feature>
<keyword evidence="10 16" id="KW-0518">Myosin</keyword>
<feature type="compositionally biased region" description="Low complexity" evidence="17">
    <location>
        <begin position="941"/>
        <end position="956"/>
    </location>
</feature>
<comment type="similarity">
    <text evidence="2 16">Belongs to the TRAFAC class myosin-kinesin ATPase superfamily. Myosin family.</text>
</comment>
<dbReference type="OrthoDB" id="6108017at2759"/>
<dbReference type="AlphaFoldDB" id="W4KP22"/>
<feature type="region of interest" description="Disordered" evidence="17">
    <location>
        <begin position="523"/>
        <end position="543"/>
    </location>
</feature>
<keyword evidence="11 16" id="KW-0505">Motor protein</keyword>
<evidence type="ECO:0000259" key="20">
    <source>
        <dbReference type="PROSITE" id="PS51757"/>
    </source>
</evidence>
<dbReference type="GO" id="GO:0051666">
    <property type="term" value="P:actin cortical patch localization"/>
    <property type="evidence" value="ECO:0007669"/>
    <property type="project" value="TreeGrafter"/>
</dbReference>
<evidence type="ECO:0000256" key="7">
    <source>
        <dbReference type="ARBA" id="ARBA00022741"/>
    </source>
</evidence>
<dbReference type="eggNOG" id="KOG0162">
    <property type="taxonomic scope" value="Eukaryota"/>
</dbReference>
<name>W4KP22_HETIT</name>
<dbReference type="PROSITE" id="PS50002">
    <property type="entry name" value="SH3"/>
    <property type="match status" value="1"/>
</dbReference>
<dbReference type="GO" id="GO:0051286">
    <property type="term" value="C:cell tip"/>
    <property type="evidence" value="ECO:0007669"/>
    <property type="project" value="TreeGrafter"/>
</dbReference>
<comment type="subcellular location">
    <subcellularLocation>
        <location evidence="1">Cytoplasm</location>
        <location evidence="1">Cytoskeleton</location>
        <location evidence="1">Actin patch</location>
    </subcellularLocation>
</comment>
<evidence type="ECO:0000256" key="17">
    <source>
        <dbReference type="SAM" id="MobiDB-lite"/>
    </source>
</evidence>
<evidence type="ECO:0000313" key="22">
    <source>
        <dbReference type="Proteomes" id="UP000030671"/>
    </source>
</evidence>
<feature type="binding site" evidence="16">
    <location>
        <begin position="89"/>
        <end position="96"/>
    </location>
    <ligand>
        <name>ATP</name>
        <dbReference type="ChEBI" id="CHEBI:30616"/>
    </ligand>
</feature>
<gene>
    <name evidence="21" type="ORF">HETIRDRAFT_30953</name>
</gene>
<dbReference type="InterPro" id="IPR036028">
    <property type="entry name" value="SH3-like_dom_sf"/>
</dbReference>
<dbReference type="InterPro" id="IPR036072">
    <property type="entry name" value="MYSc_Myo1"/>
</dbReference>
<keyword evidence="4" id="KW-0963">Cytoplasm</keyword>
<feature type="compositionally biased region" description="Pro residues" evidence="17">
    <location>
        <begin position="992"/>
        <end position="1009"/>
    </location>
</feature>
<accession>W4KP22</accession>
<dbReference type="GeneID" id="20669685"/>
<feature type="region of interest" description="Disordered" evidence="17">
    <location>
        <begin position="1124"/>
        <end position="1228"/>
    </location>
</feature>
<dbReference type="Pfam" id="PF06017">
    <property type="entry name" value="Myosin_TH1"/>
    <property type="match status" value="1"/>
</dbReference>
<dbReference type="InterPro" id="IPR001452">
    <property type="entry name" value="SH3_domain"/>
</dbReference>
<dbReference type="Gene3D" id="1.10.10.820">
    <property type="match status" value="1"/>
</dbReference>
<evidence type="ECO:0000256" key="6">
    <source>
        <dbReference type="ARBA" id="ARBA00022737"/>
    </source>
</evidence>
<feature type="region of interest" description="Disordered" evidence="17">
    <location>
        <begin position="897"/>
        <end position="1009"/>
    </location>
</feature>
<keyword evidence="13" id="KW-0206">Cytoskeleton</keyword>
<evidence type="ECO:0000256" key="14">
    <source>
        <dbReference type="ARBA" id="ARBA00025586"/>
    </source>
</evidence>
<keyword evidence="3 15" id="KW-0728">SH3 domain</keyword>
<dbReference type="FunFam" id="1.20.120.720:FF:000015">
    <property type="entry name" value="Myosin I"/>
    <property type="match status" value="1"/>
</dbReference>
<evidence type="ECO:0000256" key="3">
    <source>
        <dbReference type="ARBA" id="ARBA00022443"/>
    </source>
</evidence>
<keyword evidence="6" id="KW-0677">Repeat</keyword>
<dbReference type="RefSeq" id="XP_009540290.1">
    <property type="nucleotide sequence ID" value="XM_009541995.1"/>
</dbReference>
<dbReference type="Pfam" id="PF14604">
    <property type="entry name" value="SH3_9"/>
    <property type="match status" value="1"/>
</dbReference>
<dbReference type="EMBL" id="KI925454">
    <property type="protein sequence ID" value="ETW87140.1"/>
    <property type="molecule type" value="Genomic_DNA"/>
</dbReference>
<dbReference type="PRINTS" id="PR00193">
    <property type="entry name" value="MYOSINHEAVY"/>
</dbReference>
<dbReference type="InParanoid" id="W4KP22"/>
<proteinExistence type="inferred from homology"/>
<dbReference type="CDD" id="cd01378">
    <property type="entry name" value="MYSc_Myo1"/>
    <property type="match status" value="1"/>
</dbReference>
<evidence type="ECO:0000256" key="9">
    <source>
        <dbReference type="ARBA" id="ARBA00022840"/>
    </source>
</evidence>
<comment type="function">
    <text evidence="14">Type-I myosin implicated in the organization of the actin cytoskeleton. Required for proper actin cytoskeleton polarization. At the cell cortex, assembles in patch-like structures together with proteins from the actin-polymerizing machinery and promotes actin assembly. Functions as actin nucleation-promoting factor (NPF) for the Arp2/3 complex.</text>
</comment>
<dbReference type="SUPFAM" id="SSF52540">
    <property type="entry name" value="P-loop containing nucleoside triphosphate hydrolases"/>
    <property type="match status" value="1"/>
</dbReference>
<dbReference type="PANTHER" id="PTHR13140">
    <property type="entry name" value="MYOSIN"/>
    <property type="match status" value="1"/>
</dbReference>
<dbReference type="Proteomes" id="UP000030671">
    <property type="component" value="Unassembled WGS sequence"/>
</dbReference>
<dbReference type="InterPro" id="IPR010926">
    <property type="entry name" value="Myosin_TH1"/>
</dbReference>
<feature type="compositionally biased region" description="Pro residues" evidence="17">
    <location>
        <begin position="1166"/>
        <end position="1198"/>
    </location>
</feature>
<evidence type="ECO:0000256" key="16">
    <source>
        <dbReference type="PROSITE-ProRule" id="PRU00782"/>
    </source>
</evidence>
<dbReference type="GO" id="GO:0030479">
    <property type="term" value="C:actin cortical patch"/>
    <property type="evidence" value="ECO:0007669"/>
    <property type="project" value="UniProtKB-SubCell"/>
</dbReference>
<evidence type="ECO:0000256" key="4">
    <source>
        <dbReference type="ARBA" id="ARBA00022490"/>
    </source>
</evidence>
<evidence type="ECO:0000256" key="2">
    <source>
        <dbReference type="ARBA" id="ARBA00008314"/>
    </source>
</evidence>
<dbReference type="PANTHER" id="PTHR13140:SF837">
    <property type="entry name" value="MYOSIN-3-RELATED"/>
    <property type="match status" value="1"/>
</dbReference>
<evidence type="ECO:0000256" key="5">
    <source>
        <dbReference type="ARBA" id="ARBA00022553"/>
    </source>
</evidence>
<keyword evidence="9 16" id="KW-0067">ATP-binding</keyword>
<dbReference type="GO" id="GO:0000146">
    <property type="term" value="F:microfilament motor activity"/>
    <property type="evidence" value="ECO:0007669"/>
    <property type="project" value="TreeGrafter"/>
</dbReference>
<evidence type="ECO:0000256" key="13">
    <source>
        <dbReference type="ARBA" id="ARBA00023212"/>
    </source>
</evidence>
<dbReference type="GO" id="GO:0016787">
    <property type="term" value="F:hydrolase activity"/>
    <property type="evidence" value="ECO:0007669"/>
    <property type="project" value="UniProtKB-KW"/>
</dbReference>
<dbReference type="HOGENOM" id="CLU_000192_7_6_1"/>
<dbReference type="GO" id="GO:0005524">
    <property type="term" value="F:ATP binding"/>
    <property type="evidence" value="ECO:0007669"/>
    <property type="project" value="UniProtKB-UniRule"/>
</dbReference>
<dbReference type="GO" id="GO:0051015">
    <property type="term" value="F:actin filament binding"/>
    <property type="evidence" value="ECO:0007669"/>
    <property type="project" value="TreeGrafter"/>
</dbReference>
<keyword evidence="12 16" id="KW-0009">Actin-binding</keyword>
<keyword evidence="8" id="KW-0378">Hydrolase</keyword>
<feature type="compositionally biased region" description="Basic and acidic residues" evidence="17">
    <location>
        <begin position="897"/>
        <end position="910"/>
    </location>
</feature>
<evidence type="ECO:0000313" key="21">
    <source>
        <dbReference type="EMBL" id="ETW87140.1"/>
    </source>
</evidence>
<dbReference type="Gene3D" id="1.20.5.4820">
    <property type="match status" value="1"/>
</dbReference>
<dbReference type="SMART" id="SM00242">
    <property type="entry name" value="MYSc"/>
    <property type="match status" value="1"/>
</dbReference>
<protein>
    <submittedName>
        <fullName evidence="21">Uncharacterized protein</fullName>
    </submittedName>
</protein>
<dbReference type="PROSITE" id="PS51757">
    <property type="entry name" value="TH1"/>
    <property type="match status" value="1"/>
</dbReference>
<dbReference type="FunCoup" id="W4KP22">
    <property type="interactions" value="107"/>
</dbReference>
<feature type="region of interest" description="Actin-binding" evidence="16">
    <location>
        <begin position="548"/>
        <end position="570"/>
    </location>
</feature>
<evidence type="ECO:0000256" key="1">
    <source>
        <dbReference type="ARBA" id="ARBA00004134"/>
    </source>
</evidence>
<organism evidence="21 22">
    <name type="scientific">Heterobasidion irregulare (strain TC 32-1)</name>
    <dbReference type="NCBI Taxonomy" id="747525"/>
    <lineage>
        <taxon>Eukaryota</taxon>
        <taxon>Fungi</taxon>
        <taxon>Dikarya</taxon>
        <taxon>Basidiomycota</taxon>
        <taxon>Agaricomycotina</taxon>
        <taxon>Agaricomycetes</taxon>
        <taxon>Russulales</taxon>
        <taxon>Bondarzewiaceae</taxon>
        <taxon>Heterobasidion</taxon>
        <taxon>Heterobasidion annosum species complex</taxon>
    </lineage>
</organism>
<evidence type="ECO:0000256" key="8">
    <source>
        <dbReference type="ARBA" id="ARBA00022801"/>
    </source>
</evidence>
<feature type="compositionally biased region" description="Low complexity" evidence="17">
    <location>
        <begin position="979"/>
        <end position="991"/>
    </location>
</feature>
<reference evidence="21 22" key="1">
    <citation type="journal article" date="2012" name="New Phytol.">
        <title>Insight into trade-off between wood decay and parasitism from the genome of a fungal forest pathogen.</title>
        <authorList>
            <person name="Olson A."/>
            <person name="Aerts A."/>
            <person name="Asiegbu F."/>
            <person name="Belbahri L."/>
            <person name="Bouzid O."/>
            <person name="Broberg A."/>
            <person name="Canback B."/>
            <person name="Coutinho P.M."/>
            <person name="Cullen D."/>
            <person name="Dalman K."/>
            <person name="Deflorio G."/>
            <person name="van Diepen L.T."/>
            <person name="Dunand C."/>
            <person name="Duplessis S."/>
            <person name="Durling M."/>
            <person name="Gonthier P."/>
            <person name="Grimwood J."/>
            <person name="Fossdal C.G."/>
            <person name="Hansson D."/>
            <person name="Henrissat B."/>
            <person name="Hietala A."/>
            <person name="Himmelstrand K."/>
            <person name="Hoffmeister D."/>
            <person name="Hogberg N."/>
            <person name="James T.Y."/>
            <person name="Karlsson M."/>
            <person name="Kohler A."/>
            <person name="Kues U."/>
            <person name="Lee Y.H."/>
            <person name="Lin Y.C."/>
            <person name="Lind M."/>
            <person name="Lindquist E."/>
            <person name="Lombard V."/>
            <person name="Lucas S."/>
            <person name="Lunden K."/>
            <person name="Morin E."/>
            <person name="Murat C."/>
            <person name="Park J."/>
            <person name="Raffaello T."/>
            <person name="Rouze P."/>
            <person name="Salamov A."/>
            <person name="Schmutz J."/>
            <person name="Solheim H."/>
            <person name="Stahlberg J."/>
            <person name="Velez H."/>
            <person name="de Vries R.P."/>
            <person name="Wiebenga A."/>
            <person name="Woodward S."/>
            <person name="Yakovlev I."/>
            <person name="Garbelotto M."/>
            <person name="Martin F."/>
            <person name="Grigoriev I.V."/>
            <person name="Stenlid J."/>
        </authorList>
    </citation>
    <scope>NUCLEOTIDE SEQUENCE [LARGE SCALE GENOMIC DNA]</scope>
    <source>
        <strain evidence="21 22">TC 32-1</strain>
    </source>
</reference>
<evidence type="ECO:0000259" key="19">
    <source>
        <dbReference type="PROSITE" id="PS51456"/>
    </source>
</evidence>
<feature type="region of interest" description="Disordered" evidence="17">
    <location>
        <begin position="1070"/>
        <end position="1108"/>
    </location>
</feature>
<dbReference type="GO" id="GO:0016459">
    <property type="term" value="C:myosin complex"/>
    <property type="evidence" value="ECO:0007669"/>
    <property type="project" value="UniProtKB-KW"/>
</dbReference>
<dbReference type="FunFam" id="1.20.5.4820:FF:000004">
    <property type="entry name" value="Myosin IE"/>
    <property type="match status" value="1"/>
</dbReference>
<dbReference type="Gene3D" id="1.20.120.720">
    <property type="entry name" value="Myosin VI head, motor domain, U50 subdomain"/>
    <property type="match status" value="1"/>
</dbReference>
<dbReference type="GO" id="GO:0007015">
    <property type="term" value="P:actin filament organization"/>
    <property type="evidence" value="ECO:0007669"/>
    <property type="project" value="TreeGrafter"/>
</dbReference>
<feature type="domain" description="TH1" evidence="20">
    <location>
        <begin position="733"/>
        <end position="922"/>
    </location>
</feature>
<evidence type="ECO:0000259" key="18">
    <source>
        <dbReference type="PROSITE" id="PS50002"/>
    </source>
</evidence>
<evidence type="ECO:0000256" key="11">
    <source>
        <dbReference type="ARBA" id="ARBA00023175"/>
    </source>
</evidence>
<dbReference type="Gene3D" id="3.40.850.10">
    <property type="entry name" value="Kinesin motor domain"/>
    <property type="match status" value="1"/>
</dbReference>
<dbReference type="KEGG" id="hir:HETIRDRAFT_30953"/>
<dbReference type="GO" id="GO:0006897">
    <property type="term" value="P:endocytosis"/>
    <property type="evidence" value="ECO:0007669"/>
    <property type="project" value="TreeGrafter"/>
</dbReference>
<dbReference type="SMART" id="SM00326">
    <property type="entry name" value="SH3"/>
    <property type="match status" value="1"/>
</dbReference>
<dbReference type="InterPro" id="IPR001609">
    <property type="entry name" value="Myosin_head_motor_dom-like"/>
</dbReference>
<dbReference type="InterPro" id="IPR036961">
    <property type="entry name" value="Kinesin_motor_dom_sf"/>
</dbReference>
<feature type="compositionally biased region" description="Low complexity" evidence="17">
    <location>
        <begin position="1088"/>
        <end position="1108"/>
    </location>
</feature>
<dbReference type="InterPro" id="IPR027417">
    <property type="entry name" value="P-loop_NTPase"/>
</dbReference>
<evidence type="ECO:0000256" key="15">
    <source>
        <dbReference type="PROSITE-ProRule" id="PRU00192"/>
    </source>
</evidence>
<dbReference type="FunFam" id="1.20.58.530:FF:000007">
    <property type="entry name" value="Myosin IE"/>
    <property type="match status" value="1"/>
</dbReference>
<dbReference type="Gene3D" id="2.30.30.40">
    <property type="entry name" value="SH3 Domains"/>
    <property type="match status" value="1"/>
</dbReference>
<dbReference type="PROSITE" id="PS51456">
    <property type="entry name" value="MYOSIN_MOTOR"/>
    <property type="match status" value="1"/>
</dbReference>
<keyword evidence="5" id="KW-0597">Phosphoprotein</keyword>
<feature type="compositionally biased region" description="Pro residues" evidence="17">
    <location>
        <begin position="1076"/>
        <end position="1087"/>
    </location>
</feature>
<dbReference type="Gene3D" id="1.20.58.530">
    <property type="match status" value="1"/>
</dbReference>
<dbReference type="Pfam" id="PF00063">
    <property type="entry name" value="Myosin_head"/>
    <property type="match status" value="1"/>
</dbReference>
<feature type="domain" description="Myosin motor" evidence="19">
    <location>
        <begin position="1"/>
        <end position="675"/>
    </location>
</feature>
<dbReference type="GO" id="GO:0005886">
    <property type="term" value="C:plasma membrane"/>
    <property type="evidence" value="ECO:0007669"/>
    <property type="project" value="TreeGrafter"/>
</dbReference>